<name>S0GNV3_9BACT</name>
<proteinExistence type="predicted"/>
<sequence length="62" mass="7425">MISSVIQKFNPLTSQFAQNDCWINKTYQPQSQTDKLKYDIHITIDKRILRNPFSIYITYLQN</sequence>
<gene>
    <name evidence="1" type="ORF">C803_04564</name>
</gene>
<dbReference type="Proteomes" id="UP000014140">
    <property type="component" value="Unassembled WGS sequence"/>
</dbReference>
<evidence type="ECO:0000313" key="1">
    <source>
        <dbReference type="EMBL" id="EOS14423.1"/>
    </source>
</evidence>
<protein>
    <submittedName>
        <fullName evidence="1">Uncharacterized protein</fullName>
    </submittedName>
</protein>
<dbReference type="AlphaFoldDB" id="S0GNV3"/>
<comment type="caution">
    <text evidence="1">The sequence shown here is derived from an EMBL/GenBank/DDBJ whole genome shotgun (WGS) entry which is preliminary data.</text>
</comment>
<keyword evidence="2" id="KW-1185">Reference proteome</keyword>
<accession>S0GNV3</accession>
<dbReference type="HOGENOM" id="CLU_2900060_0_0_10"/>
<organism evidence="1 2">
    <name type="scientific">Parabacteroides goldsteinii dnLKV18</name>
    <dbReference type="NCBI Taxonomy" id="1235789"/>
    <lineage>
        <taxon>Bacteria</taxon>
        <taxon>Pseudomonadati</taxon>
        <taxon>Bacteroidota</taxon>
        <taxon>Bacteroidia</taxon>
        <taxon>Bacteroidales</taxon>
        <taxon>Tannerellaceae</taxon>
        <taxon>Parabacteroides</taxon>
    </lineage>
</organism>
<reference evidence="1 2" key="1">
    <citation type="submission" date="2013-04" db="EMBL/GenBank/DDBJ databases">
        <title>The Genome Sequence of Parabacteroides goldsteinii dnLKV18.</title>
        <authorList>
            <consortium name="The Broad Institute Genomics Platform"/>
            <consortium name="The Broad Institute Genome Sequencing Center for Infectious Disease"/>
            <person name="Earl A."/>
            <person name="Xavier R."/>
            <person name="Kuhn K."/>
            <person name="Stappenbeck T."/>
            <person name="Walker B."/>
            <person name="Young S."/>
            <person name="Zeng Q."/>
            <person name="Gargeya S."/>
            <person name="Fitzgerald M."/>
            <person name="Haas B."/>
            <person name="Abouelleil A."/>
            <person name="Allen A.W."/>
            <person name="Alvarado L."/>
            <person name="Arachchi H.M."/>
            <person name="Berlin A.M."/>
            <person name="Chapman S.B."/>
            <person name="Gainer-Dewar J."/>
            <person name="Goldberg J."/>
            <person name="Griggs A."/>
            <person name="Gujja S."/>
            <person name="Hansen M."/>
            <person name="Howarth C."/>
            <person name="Imamovic A."/>
            <person name="Ireland A."/>
            <person name="Larimer J."/>
            <person name="McCowan C."/>
            <person name="Murphy C."/>
            <person name="Pearson M."/>
            <person name="Poon T.W."/>
            <person name="Priest M."/>
            <person name="Roberts A."/>
            <person name="Saif S."/>
            <person name="Shea T."/>
            <person name="Sisk P."/>
            <person name="Sykes S."/>
            <person name="Wortman J."/>
            <person name="Nusbaum C."/>
            <person name="Birren B."/>
        </authorList>
    </citation>
    <scope>NUCLEOTIDE SEQUENCE [LARGE SCALE GENOMIC DNA]</scope>
    <source>
        <strain evidence="2">dnLKV18</strain>
    </source>
</reference>
<dbReference type="EMBL" id="ASSQ01000021">
    <property type="protein sequence ID" value="EOS14423.1"/>
    <property type="molecule type" value="Genomic_DNA"/>
</dbReference>
<evidence type="ECO:0000313" key="2">
    <source>
        <dbReference type="Proteomes" id="UP000014140"/>
    </source>
</evidence>